<organism evidence="5 6">
    <name type="scientific">Mycetomoellerius zeteki</name>
    <dbReference type="NCBI Taxonomy" id="64791"/>
    <lineage>
        <taxon>Eukaryota</taxon>
        <taxon>Metazoa</taxon>
        <taxon>Ecdysozoa</taxon>
        <taxon>Arthropoda</taxon>
        <taxon>Hexapoda</taxon>
        <taxon>Insecta</taxon>
        <taxon>Pterygota</taxon>
        <taxon>Neoptera</taxon>
        <taxon>Endopterygota</taxon>
        <taxon>Hymenoptera</taxon>
        <taxon>Apocrita</taxon>
        <taxon>Aculeata</taxon>
        <taxon>Formicoidea</taxon>
        <taxon>Formicidae</taxon>
        <taxon>Myrmicinae</taxon>
        <taxon>Mycetomoellerius</taxon>
    </lineage>
</organism>
<dbReference type="InterPro" id="IPR003599">
    <property type="entry name" value="Ig_sub"/>
</dbReference>
<dbReference type="GO" id="GO:0098609">
    <property type="term" value="P:cell-cell adhesion"/>
    <property type="evidence" value="ECO:0007669"/>
    <property type="project" value="TreeGrafter"/>
</dbReference>
<feature type="transmembrane region" description="Helical" evidence="3">
    <location>
        <begin position="551"/>
        <end position="575"/>
    </location>
</feature>
<keyword evidence="3" id="KW-0812">Transmembrane</keyword>
<dbReference type="Proteomes" id="UP000075809">
    <property type="component" value="Unassembled WGS sequence"/>
</dbReference>
<dbReference type="Gene3D" id="2.60.40.10">
    <property type="entry name" value="Immunoglobulins"/>
    <property type="match status" value="2"/>
</dbReference>
<dbReference type="EMBL" id="KQ982037">
    <property type="protein sequence ID" value="KYQ60792.1"/>
    <property type="molecule type" value="Genomic_DNA"/>
</dbReference>
<dbReference type="InterPro" id="IPR013783">
    <property type="entry name" value="Ig-like_fold"/>
</dbReference>
<proteinExistence type="predicted"/>
<evidence type="ECO:0000256" key="3">
    <source>
        <dbReference type="SAM" id="Phobius"/>
    </source>
</evidence>
<dbReference type="InterPro" id="IPR036179">
    <property type="entry name" value="Ig-like_dom_sf"/>
</dbReference>
<accession>A0A151XK48</accession>
<evidence type="ECO:0000313" key="6">
    <source>
        <dbReference type="Proteomes" id="UP000075809"/>
    </source>
</evidence>
<gene>
    <name evidence="5" type="ORF">ALC60_00139</name>
</gene>
<protein>
    <submittedName>
        <fullName evidence="5">Neural/ectodermal development factor IMP-L2</fullName>
    </submittedName>
</protein>
<reference evidence="5 6" key="1">
    <citation type="submission" date="2015-09" db="EMBL/GenBank/DDBJ databases">
        <title>Trachymyrmex zeteki WGS genome.</title>
        <authorList>
            <person name="Nygaard S."/>
            <person name="Hu H."/>
            <person name="Boomsma J."/>
            <person name="Zhang G."/>
        </authorList>
    </citation>
    <scope>NUCLEOTIDE SEQUENCE [LARGE SCALE GENOMIC DNA]</scope>
    <source>
        <strain evidence="5">Tzet28-1</strain>
        <tissue evidence="5">Whole body</tissue>
    </source>
</reference>
<dbReference type="STRING" id="64791.A0A151XK48"/>
<sequence length="827" mass="95226">DSLKVQFAPPKRECKYEIALLVDPSIKNQKECMNYDFDKVVDIKSIIHTVYRSVCVFKNTNQSAFADFERNRISNDKSADNIWLWFKYIFTGCYALRYRINNRKYITGQSIFLNTTYQRAEVQEPQVICKYKDIDMRQQVVKNFTLDIFLPANTGDILRLGLISPRNKDLQQKCIWQGEPILYSWTIRLKVHVPYNELRDQDCSVKLEKPTANGKYIKRVRCNFQIETQTEGHCFRYLLDDNRCQSDTIWKPECFRYYTEGGILNEVPCLWVQRCTKSYELQDTIISRQMKSDVMLSASWYLLLPIIAIVLIASAVIGILCFWHYSCIRREEINMYVNPQHDDSDCPKSIDFDIIDNVIEKTIDHDPSCDDIVLLYTNHSTSFMTLMKDFRETLTKMCSCSVHDWHNGTVWNEVARVGTVSWFTKLFNNGCRVVWVDTPFTRSVVISNARDNESSLDKLSKYYEIHDFRDISFRAVLEVAKSKVNEVARQYRRHFVVRFEGLESTANVNDPFLDLSPHARYYMPQHLVQLCSDLHISANFRVTDSFQMQLCLAYLLTLVVATDVAFGSPLTFFLMTNASYTRANVDQSSAPNRLKSEIKPTGMKKSGFTTTWTRILQNPPDSLEVAVGSRVELQCEVVGNPPPQVYWITGNEPERQIQELTARAQETSNDISTEWEGLSQITSTYVIDCVRVEDQGLKYCVSVSKNVVAQSAPTVLLVNSTKATECNRDSQPTITLYASWRFALDESTVILPCRVVGQPAPYLFWLDNSSKIISPTTHARHTVLPSGDLQITDLDWPDMGEYTCKVQSGYTEKSISTFLYPVLPVRT</sequence>
<keyword evidence="2" id="KW-1015">Disulfide bond</keyword>
<dbReference type="PANTHER" id="PTHR44170:SF46">
    <property type="entry name" value="PROTEIN SIDEKICK"/>
    <property type="match status" value="1"/>
</dbReference>
<feature type="domain" description="Ig-like" evidence="4">
    <location>
        <begin position="732"/>
        <end position="816"/>
    </location>
</feature>
<keyword evidence="6" id="KW-1185">Reference proteome</keyword>
<name>A0A151XK48_9HYME</name>
<feature type="domain" description="Ig-like" evidence="4">
    <location>
        <begin position="613"/>
        <end position="716"/>
    </location>
</feature>
<dbReference type="Pfam" id="PF13927">
    <property type="entry name" value="Ig_3"/>
    <property type="match status" value="2"/>
</dbReference>
<keyword evidence="3" id="KW-1133">Transmembrane helix</keyword>
<evidence type="ECO:0000259" key="4">
    <source>
        <dbReference type="PROSITE" id="PS50835"/>
    </source>
</evidence>
<feature type="transmembrane region" description="Helical" evidence="3">
    <location>
        <begin position="300"/>
        <end position="325"/>
    </location>
</feature>
<dbReference type="InterPro" id="IPR007110">
    <property type="entry name" value="Ig-like_dom"/>
</dbReference>
<dbReference type="CDD" id="cd00096">
    <property type="entry name" value="Ig"/>
    <property type="match status" value="1"/>
</dbReference>
<dbReference type="SMART" id="SM00408">
    <property type="entry name" value="IGc2"/>
    <property type="match status" value="2"/>
</dbReference>
<dbReference type="SMART" id="SM00409">
    <property type="entry name" value="IG"/>
    <property type="match status" value="2"/>
</dbReference>
<evidence type="ECO:0000256" key="1">
    <source>
        <dbReference type="ARBA" id="ARBA00022737"/>
    </source>
</evidence>
<evidence type="ECO:0000256" key="2">
    <source>
        <dbReference type="ARBA" id="ARBA00023157"/>
    </source>
</evidence>
<keyword evidence="3" id="KW-0472">Membrane</keyword>
<feature type="non-terminal residue" evidence="5">
    <location>
        <position position="1"/>
    </location>
</feature>
<evidence type="ECO:0000313" key="5">
    <source>
        <dbReference type="EMBL" id="KYQ60792.1"/>
    </source>
</evidence>
<dbReference type="SUPFAM" id="SSF48726">
    <property type="entry name" value="Immunoglobulin"/>
    <property type="match status" value="2"/>
</dbReference>
<dbReference type="Gene3D" id="3.40.50.11530">
    <property type="match status" value="1"/>
</dbReference>
<dbReference type="PANTHER" id="PTHR44170">
    <property type="entry name" value="PROTEIN SIDEKICK"/>
    <property type="match status" value="1"/>
</dbReference>
<dbReference type="PROSITE" id="PS50835">
    <property type="entry name" value="IG_LIKE"/>
    <property type="match status" value="2"/>
</dbReference>
<dbReference type="AlphaFoldDB" id="A0A151XK48"/>
<keyword evidence="1" id="KW-0677">Repeat</keyword>
<dbReference type="InterPro" id="IPR003598">
    <property type="entry name" value="Ig_sub2"/>
</dbReference>